<name>A0A2R6A979_9ARCH</name>
<evidence type="ECO:0000313" key="2">
    <source>
        <dbReference type="Proteomes" id="UP000240569"/>
    </source>
</evidence>
<organism evidence="1 2">
    <name type="scientific">Candidatus Marsarchaeota G1 archaeon BE_D</name>
    <dbReference type="NCBI Taxonomy" id="1978156"/>
    <lineage>
        <taxon>Archaea</taxon>
        <taxon>Candidatus Marsarchaeota</taxon>
        <taxon>Candidatus Marsarchaeota group 1</taxon>
    </lineage>
</organism>
<proteinExistence type="predicted"/>
<evidence type="ECO:0000313" key="1">
    <source>
        <dbReference type="EMBL" id="PSN82887.1"/>
    </source>
</evidence>
<gene>
    <name evidence="1" type="ORF">B9Q02_11125</name>
</gene>
<dbReference type="AlphaFoldDB" id="A0A2R6A979"/>
<comment type="caution">
    <text evidence="1">The sequence shown here is derived from an EMBL/GenBank/DDBJ whole genome shotgun (WGS) entry which is preliminary data.</text>
</comment>
<dbReference type="Gene3D" id="3.40.50.10320">
    <property type="entry name" value="LmbE-like"/>
    <property type="match status" value="1"/>
</dbReference>
<protein>
    <recommendedName>
        <fullName evidence="3">PIG-L family deacetylase</fullName>
    </recommendedName>
</protein>
<evidence type="ECO:0008006" key="3">
    <source>
        <dbReference type="Google" id="ProtNLM"/>
    </source>
</evidence>
<dbReference type="InterPro" id="IPR024078">
    <property type="entry name" value="LmbE-like_dom_sf"/>
</dbReference>
<reference evidence="1 2" key="1">
    <citation type="submission" date="2017-04" db="EMBL/GenBank/DDBJ databases">
        <title>Novel microbial lineages endemic to geothermal iron-oxide mats fill important gaps in the evolutionary history of Archaea.</title>
        <authorList>
            <person name="Jay Z.J."/>
            <person name="Beam J.P."/>
            <person name="Dlakic M."/>
            <person name="Rusch D.B."/>
            <person name="Kozubal M.A."/>
            <person name="Inskeep W.P."/>
        </authorList>
    </citation>
    <scope>NUCLEOTIDE SEQUENCE [LARGE SCALE GENOMIC DNA]</scope>
    <source>
        <strain evidence="1">BE_D</strain>
    </source>
</reference>
<dbReference type="Pfam" id="PF02585">
    <property type="entry name" value="PIG-L"/>
    <property type="match status" value="1"/>
</dbReference>
<accession>A0A2R6A979</accession>
<sequence>MYTLLLSPHPDDVVYSAFFYLKHDQKRVCVTLFNVSSFNKWRLQSKFLTTTLRTLEDKLVLSLLRCKSVHLYLEDSSVRVCRKPNPSLWVKESPSIIVAPAAIGSHIDHLVTRELAIKLFEEIKNCELVLYQDLPYAAKISDLKKEEDALSGVIGNIKERVLPLTKEEIKKKVKMAKLYFSQTDYTALIVEHAKRVGKEAGFEYAEKYYLTSFTR</sequence>
<dbReference type="InterPro" id="IPR003737">
    <property type="entry name" value="GlcNAc_PI_deacetylase-related"/>
</dbReference>
<dbReference type="Proteomes" id="UP000240569">
    <property type="component" value="Unassembled WGS sequence"/>
</dbReference>
<dbReference type="SUPFAM" id="SSF102588">
    <property type="entry name" value="LmbE-like"/>
    <property type="match status" value="1"/>
</dbReference>
<dbReference type="EMBL" id="NEXD01000126">
    <property type="protein sequence ID" value="PSN82887.1"/>
    <property type="molecule type" value="Genomic_DNA"/>
</dbReference>